<dbReference type="Proteomes" id="UP001153269">
    <property type="component" value="Unassembled WGS sequence"/>
</dbReference>
<name>A0A9N7Y0M6_PLEPL</name>
<evidence type="ECO:0000313" key="2">
    <source>
        <dbReference type="Proteomes" id="UP001153269"/>
    </source>
</evidence>
<dbReference type="AlphaFoldDB" id="A0A9N7Y0M6"/>
<organism evidence="1 2">
    <name type="scientific">Pleuronectes platessa</name>
    <name type="common">European plaice</name>
    <dbReference type="NCBI Taxonomy" id="8262"/>
    <lineage>
        <taxon>Eukaryota</taxon>
        <taxon>Metazoa</taxon>
        <taxon>Chordata</taxon>
        <taxon>Craniata</taxon>
        <taxon>Vertebrata</taxon>
        <taxon>Euteleostomi</taxon>
        <taxon>Actinopterygii</taxon>
        <taxon>Neopterygii</taxon>
        <taxon>Teleostei</taxon>
        <taxon>Neoteleostei</taxon>
        <taxon>Acanthomorphata</taxon>
        <taxon>Carangaria</taxon>
        <taxon>Pleuronectiformes</taxon>
        <taxon>Pleuronectoidei</taxon>
        <taxon>Pleuronectidae</taxon>
        <taxon>Pleuronectes</taxon>
    </lineage>
</organism>
<comment type="caution">
    <text evidence="1">The sequence shown here is derived from an EMBL/GenBank/DDBJ whole genome shotgun (WGS) entry which is preliminary data.</text>
</comment>
<accession>A0A9N7Y0M6</accession>
<protein>
    <submittedName>
        <fullName evidence="1">Uncharacterized protein</fullName>
    </submittedName>
</protein>
<gene>
    <name evidence="1" type="ORF">PLEPLA_LOCUS890</name>
</gene>
<proteinExistence type="predicted"/>
<dbReference type="EMBL" id="CADEAL010000043">
    <property type="protein sequence ID" value="CAB1413190.1"/>
    <property type="molecule type" value="Genomic_DNA"/>
</dbReference>
<evidence type="ECO:0000313" key="1">
    <source>
        <dbReference type="EMBL" id="CAB1413190.1"/>
    </source>
</evidence>
<reference evidence="1" key="1">
    <citation type="submission" date="2020-03" db="EMBL/GenBank/DDBJ databases">
        <authorList>
            <person name="Weist P."/>
        </authorList>
    </citation>
    <scope>NUCLEOTIDE SEQUENCE</scope>
</reference>
<keyword evidence="2" id="KW-1185">Reference proteome</keyword>
<sequence>MKYPQRRRSAGGRTEGKCRLIRSNNQAQEYVTVLRDARTQPAPLGSAQVDRTALAASAELLLTGFVLLGVGGGAAWRPLQEPEGTAAWMLSVSHAEEPELMESERSLSVSVGNHWLCFTWVRGVSAPDNRKKERSEVRED</sequence>